<dbReference type="PANTHER" id="PTHR43687:SF1">
    <property type="entry name" value="FERREDOXIN III"/>
    <property type="match status" value="1"/>
</dbReference>
<dbReference type="PROSITE" id="PS00198">
    <property type="entry name" value="4FE4S_FER_1"/>
    <property type="match status" value="2"/>
</dbReference>
<proteinExistence type="predicted"/>
<dbReference type="Proteomes" id="UP000824078">
    <property type="component" value="Unassembled WGS sequence"/>
</dbReference>
<dbReference type="GO" id="GO:0005506">
    <property type="term" value="F:iron ion binding"/>
    <property type="evidence" value="ECO:0007669"/>
    <property type="project" value="UniProtKB-UniRule"/>
</dbReference>
<gene>
    <name evidence="7" type="ORF">IAD17_01895</name>
</gene>
<evidence type="ECO:0000256" key="4">
    <source>
        <dbReference type="ARBA" id="ARBA00023014"/>
    </source>
</evidence>
<dbReference type="PRINTS" id="PR00352">
    <property type="entry name" value="3FE4SFRDOXIN"/>
</dbReference>
<accession>A0A9D1L4B9</accession>
<comment type="caution">
    <text evidence="7">The sequence shown here is derived from an EMBL/GenBank/DDBJ whole genome shotgun (WGS) entry which is preliminary data.</text>
</comment>
<keyword evidence="3 5" id="KW-0408">Iron</keyword>
<evidence type="ECO:0000313" key="8">
    <source>
        <dbReference type="Proteomes" id="UP000824078"/>
    </source>
</evidence>
<keyword evidence="4 5" id="KW-0411">Iron-sulfur</keyword>
<keyword evidence="5" id="KW-0813">Transport</keyword>
<keyword evidence="2 5" id="KW-0479">Metal-binding</keyword>
<reference evidence="7" key="2">
    <citation type="journal article" date="2021" name="PeerJ">
        <title>Extensive microbial diversity within the chicken gut microbiome revealed by metagenomics and culture.</title>
        <authorList>
            <person name="Gilroy R."/>
            <person name="Ravi A."/>
            <person name="Getino M."/>
            <person name="Pursley I."/>
            <person name="Horton D.L."/>
            <person name="Alikhan N.F."/>
            <person name="Baker D."/>
            <person name="Gharbi K."/>
            <person name="Hall N."/>
            <person name="Watson M."/>
            <person name="Adriaenssens E.M."/>
            <person name="Foster-Nyarko E."/>
            <person name="Jarju S."/>
            <person name="Secka A."/>
            <person name="Antonio M."/>
            <person name="Oren A."/>
            <person name="Chaudhuri R.R."/>
            <person name="La Ragione R."/>
            <person name="Hildebrand F."/>
            <person name="Pallen M.J."/>
        </authorList>
    </citation>
    <scope>NUCLEOTIDE SEQUENCE</scope>
    <source>
        <strain evidence="7">ChiHjej12B11-29160</strain>
    </source>
</reference>
<comment type="function">
    <text evidence="5">Ferredoxins are iron-sulfur proteins that transfer electrons in a wide variety of metabolic reactions.</text>
</comment>
<evidence type="ECO:0000259" key="6">
    <source>
        <dbReference type="PROSITE" id="PS51379"/>
    </source>
</evidence>
<evidence type="ECO:0000256" key="1">
    <source>
        <dbReference type="ARBA" id="ARBA00022485"/>
    </source>
</evidence>
<dbReference type="InterPro" id="IPR001080">
    <property type="entry name" value="3Fe4S_ferredoxin"/>
</dbReference>
<dbReference type="PANTHER" id="PTHR43687">
    <property type="entry name" value="ADENYLYLSULFATE REDUCTASE, BETA SUBUNIT"/>
    <property type="match status" value="1"/>
</dbReference>
<dbReference type="InterPro" id="IPR017896">
    <property type="entry name" value="4Fe4S_Fe-S-bd"/>
</dbReference>
<dbReference type="GO" id="GO:0009055">
    <property type="term" value="F:electron transfer activity"/>
    <property type="evidence" value="ECO:0007669"/>
    <property type="project" value="UniProtKB-UniRule"/>
</dbReference>
<dbReference type="PROSITE" id="PS51379">
    <property type="entry name" value="4FE4S_FER_2"/>
    <property type="match status" value="2"/>
</dbReference>
<dbReference type="SUPFAM" id="SSF54862">
    <property type="entry name" value="4Fe-4S ferredoxins"/>
    <property type="match status" value="1"/>
</dbReference>
<sequence length="62" mass="6056">MSHPVIDADECIACGVCVDTCPAGVLELGDESAQVADGDACVACGACLDACPAGAITEIAED</sequence>
<dbReference type="GO" id="GO:0051539">
    <property type="term" value="F:4 iron, 4 sulfur cluster binding"/>
    <property type="evidence" value="ECO:0007669"/>
    <property type="project" value="UniProtKB-KW"/>
</dbReference>
<feature type="domain" description="4Fe-4S ferredoxin-type" evidence="6">
    <location>
        <begin position="32"/>
        <end position="62"/>
    </location>
</feature>
<evidence type="ECO:0000256" key="3">
    <source>
        <dbReference type="ARBA" id="ARBA00023004"/>
    </source>
</evidence>
<keyword evidence="5" id="KW-0249">Electron transport</keyword>
<dbReference type="InterPro" id="IPR050572">
    <property type="entry name" value="Fe-S_Ferredoxin"/>
</dbReference>
<dbReference type="InterPro" id="IPR017900">
    <property type="entry name" value="4Fe4S_Fe_S_CS"/>
</dbReference>
<reference evidence="7" key="1">
    <citation type="submission" date="2020-10" db="EMBL/GenBank/DDBJ databases">
        <authorList>
            <person name="Gilroy R."/>
        </authorList>
    </citation>
    <scope>NUCLEOTIDE SEQUENCE</scope>
    <source>
        <strain evidence="7">ChiHjej12B11-29160</strain>
    </source>
</reference>
<evidence type="ECO:0000256" key="5">
    <source>
        <dbReference type="RuleBase" id="RU368020"/>
    </source>
</evidence>
<organism evidence="7 8">
    <name type="scientific">Candidatus Coprovicinus avistercoris</name>
    <dbReference type="NCBI Taxonomy" id="2840754"/>
    <lineage>
        <taxon>Bacteria</taxon>
        <taxon>Bacillati</taxon>
        <taxon>Actinomycetota</taxon>
        <taxon>Coriobacteriia</taxon>
        <taxon>Coriobacteriales</taxon>
        <taxon>Coriobacteriaceae</taxon>
        <taxon>Coriobacteriaceae incertae sedis</taxon>
        <taxon>Candidatus Coprovicinus</taxon>
    </lineage>
</organism>
<name>A0A9D1L4B9_9ACTN</name>
<feature type="domain" description="4Fe-4S ferredoxin-type" evidence="6">
    <location>
        <begin position="2"/>
        <end position="31"/>
    </location>
</feature>
<dbReference type="Pfam" id="PF13237">
    <property type="entry name" value="Fer4_10"/>
    <property type="match status" value="1"/>
</dbReference>
<evidence type="ECO:0000256" key="2">
    <source>
        <dbReference type="ARBA" id="ARBA00022723"/>
    </source>
</evidence>
<protein>
    <recommendedName>
        <fullName evidence="5">Ferredoxin</fullName>
    </recommendedName>
</protein>
<evidence type="ECO:0000313" key="7">
    <source>
        <dbReference type="EMBL" id="HIU23660.1"/>
    </source>
</evidence>
<dbReference type="Gene3D" id="3.30.70.20">
    <property type="match status" value="2"/>
</dbReference>
<keyword evidence="1" id="KW-0004">4Fe-4S</keyword>
<dbReference type="AlphaFoldDB" id="A0A9D1L4B9"/>
<dbReference type="EMBL" id="DVMQ01000006">
    <property type="protein sequence ID" value="HIU23660.1"/>
    <property type="molecule type" value="Genomic_DNA"/>
</dbReference>